<dbReference type="EMBL" id="CAUEEQ010062977">
    <property type="protein sequence ID" value="CAJ0964767.1"/>
    <property type="molecule type" value="Genomic_DNA"/>
</dbReference>
<feature type="non-terminal residue" evidence="11">
    <location>
        <position position="1"/>
    </location>
</feature>
<keyword evidence="6 10" id="KW-0812">Transmembrane</keyword>
<evidence type="ECO:0008006" key="13">
    <source>
        <dbReference type="Google" id="ProtNLM"/>
    </source>
</evidence>
<proteinExistence type="inferred from homology"/>
<evidence type="ECO:0000256" key="7">
    <source>
        <dbReference type="ARBA" id="ARBA00022949"/>
    </source>
</evidence>
<keyword evidence="8 10" id="KW-1133">Transmembrane helix</keyword>
<keyword evidence="12" id="KW-1185">Reference proteome</keyword>
<feature type="transmembrane region" description="Helical" evidence="10">
    <location>
        <begin position="119"/>
        <end position="142"/>
    </location>
</feature>
<comment type="similarity">
    <text evidence="3">Belongs to the claudin family.</text>
</comment>
<reference evidence="11" key="1">
    <citation type="submission" date="2023-07" db="EMBL/GenBank/DDBJ databases">
        <authorList>
            <person name="Stuckert A."/>
        </authorList>
    </citation>
    <scope>NUCLEOTIDE SEQUENCE</scope>
</reference>
<comment type="subcellular location">
    <subcellularLocation>
        <location evidence="1">Cell junction</location>
        <location evidence="1">Tight junction</location>
    </subcellularLocation>
    <subcellularLocation>
        <location evidence="2">Cell membrane</location>
        <topology evidence="2">Multi-pass membrane protein</topology>
    </subcellularLocation>
</comment>
<dbReference type="InterPro" id="IPR017974">
    <property type="entry name" value="Claudin_CS"/>
</dbReference>
<evidence type="ECO:0000313" key="12">
    <source>
        <dbReference type="Proteomes" id="UP001176940"/>
    </source>
</evidence>
<dbReference type="PRINTS" id="PR01077">
    <property type="entry name" value="CLAUDIN"/>
</dbReference>
<accession>A0ABN9MDE4</accession>
<feature type="transmembrane region" description="Helical" evidence="10">
    <location>
        <begin position="162"/>
        <end position="185"/>
    </location>
</feature>
<feature type="transmembrane region" description="Helical" evidence="10">
    <location>
        <begin position="83"/>
        <end position="107"/>
    </location>
</feature>
<evidence type="ECO:0000256" key="6">
    <source>
        <dbReference type="ARBA" id="ARBA00022692"/>
    </source>
</evidence>
<name>A0ABN9MDE4_9NEOB</name>
<evidence type="ECO:0000313" key="11">
    <source>
        <dbReference type="EMBL" id="CAJ0964767.1"/>
    </source>
</evidence>
<dbReference type="Pfam" id="PF00822">
    <property type="entry name" value="PMP22_Claudin"/>
    <property type="match status" value="1"/>
</dbReference>
<evidence type="ECO:0000256" key="2">
    <source>
        <dbReference type="ARBA" id="ARBA00004651"/>
    </source>
</evidence>
<protein>
    <recommendedName>
        <fullName evidence="13">Claudin</fullName>
    </recommendedName>
</protein>
<keyword evidence="9 10" id="KW-0472">Membrane</keyword>
<evidence type="ECO:0000256" key="10">
    <source>
        <dbReference type="SAM" id="Phobius"/>
    </source>
</evidence>
<dbReference type="PROSITE" id="PS01346">
    <property type="entry name" value="CLAUDIN"/>
    <property type="match status" value="1"/>
</dbReference>
<sequence>KMANSGLQLLGFALACIGWIGFIVAVAIPQWKMSSFAGDAIITAQVTYEGLWMSCVMQSTGQMQCKSYDSLLKMGSTMQATRALMICGILVGFFAACIAAVGMKCLTCLQDDEVKKAKVGIVGGALFIIAGLCVLIATAWYGNQIARDFYNAFTPSNSKYEFGPALFIGWAGAALAILGGALLCCSCPRRETSYPPRSYNKNAPSAPSGKDYVSAPTIVYTHISAKSIVHMKGGRLGCGHPYCCGCVPGFVLERIGNRADLFTQKQGAWQTEKCDGQFLAAGDRAVLVHTSAQYKMVRPHQYIRSSLQQVRLGQEQGIYNTNMRGGRSFLSFPVMPPHCSIPHKDST</sequence>
<dbReference type="InterPro" id="IPR006187">
    <property type="entry name" value="Claudin"/>
</dbReference>
<feature type="transmembrane region" description="Helical" evidence="10">
    <location>
        <begin position="7"/>
        <end position="28"/>
    </location>
</feature>
<evidence type="ECO:0000256" key="9">
    <source>
        <dbReference type="ARBA" id="ARBA00023136"/>
    </source>
</evidence>
<keyword evidence="7" id="KW-0965">Cell junction</keyword>
<organism evidence="11 12">
    <name type="scientific">Ranitomeya imitator</name>
    <name type="common">mimic poison frog</name>
    <dbReference type="NCBI Taxonomy" id="111125"/>
    <lineage>
        <taxon>Eukaryota</taxon>
        <taxon>Metazoa</taxon>
        <taxon>Chordata</taxon>
        <taxon>Craniata</taxon>
        <taxon>Vertebrata</taxon>
        <taxon>Euteleostomi</taxon>
        <taxon>Amphibia</taxon>
        <taxon>Batrachia</taxon>
        <taxon>Anura</taxon>
        <taxon>Neobatrachia</taxon>
        <taxon>Hyloidea</taxon>
        <taxon>Dendrobatidae</taxon>
        <taxon>Dendrobatinae</taxon>
        <taxon>Ranitomeya</taxon>
    </lineage>
</organism>
<keyword evidence="5" id="KW-1003">Cell membrane</keyword>
<dbReference type="Proteomes" id="UP001176940">
    <property type="component" value="Unassembled WGS sequence"/>
</dbReference>
<evidence type="ECO:0000256" key="4">
    <source>
        <dbReference type="ARBA" id="ARBA00022427"/>
    </source>
</evidence>
<dbReference type="PANTHER" id="PTHR12002">
    <property type="entry name" value="CLAUDIN"/>
    <property type="match status" value="1"/>
</dbReference>
<dbReference type="Gene3D" id="1.20.140.150">
    <property type="match status" value="1"/>
</dbReference>
<keyword evidence="4" id="KW-0796">Tight junction</keyword>
<evidence type="ECO:0000256" key="3">
    <source>
        <dbReference type="ARBA" id="ARBA00008295"/>
    </source>
</evidence>
<gene>
    <name evidence="11" type="ORF">RIMI_LOCUS19583817</name>
</gene>
<evidence type="ECO:0000256" key="1">
    <source>
        <dbReference type="ARBA" id="ARBA00004435"/>
    </source>
</evidence>
<dbReference type="InterPro" id="IPR004031">
    <property type="entry name" value="PMP22/EMP/MP20/Claudin"/>
</dbReference>
<evidence type="ECO:0000256" key="5">
    <source>
        <dbReference type="ARBA" id="ARBA00022475"/>
    </source>
</evidence>
<evidence type="ECO:0000256" key="8">
    <source>
        <dbReference type="ARBA" id="ARBA00022989"/>
    </source>
</evidence>
<comment type="caution">
    <text evidence="11">The sequence shown here is derived from an EMBL/GenBank/DDBJ whole genome shotgun (WGS) entry which is preliminary data.</text>
</comment>